<evidence type="ECO:0000313" key="1">
    <source>
        <dbReference type="EMBL" id="RAL67153.1"/>
    </source>
</evidence>
<dbReference type="AlphaFoldDB" id="A0A395J648"/>
<keyword evidence="2" id="KW-1185">Reference proteome</keyword>
<accession>A0A395J648</accession>
<gene>
    <name evidence="1" type="ORF">DID88_007931</name>
</gene>
<dbReference type="Proteomes" id="UP000249056">
    <property type="component" value="Unassembled WGS sequence"/>
</dbReference>
<sequence length="83" mass="9256">MLASEVIVLAIVTIQKDLCNTSIKRVVQSHNVLIVEQCASLEQHTFDANAVQKKHMPKGPVRKMEMHRQMPVVAAMEPDAHAL</sequence>
<dbReference type="EMBL" id="QKRW01000004">
    <property type="protein sequence ID" value="RAL67153.1"/>
    <property type="molecule type" value="Genomic_DNA"/>
</dbReference>
<name>A0A395J648_9HELO</name>
<proteinExistence type="predicted"/>
<reference evidence="1 2" key="1">
    <citation type="submission" date="2018-06" db="EMBL/GenBank/DDBJ databases">
        <title>Genome Sequence of the Brown Rot Fungal Pathogen Monilinia fructigena.</title>
        <authorList>
            <person name="Landi L."/>
            <person name="De Miccolis Angelini R.M."/>
            <person name="Pollastro S."/>
            <person name="Abate D."/>
            <person name="Faretra F."/>
            <person name="Romanazzi G."/>
        </authorList>
    </citation>
    <scope>NUCLEOTIDE SEQUENCE [LARGE SCALE GENOMIC DNA]</scope>
    <source>
        <strain evidence="1 2">Mfrg269</strain>
    </source>
</reference>
<comment type="caution">
    <text evidence="1">The sequence shown here is derived from an EMBL/GenBank/DDBJ whole genome shotgun (WGS) entry which is preliminary data.</text>
</comment>
<evidence type="ECO:0000313" key="2">
    <source>
        <dbReference type="Proteomes" id="UP000249056"/>
    </source>
</evidence>
<protein>
    <submittedName>
        <fullName evidence="1">Uncharacterized protein</fullName>
    </submittedName>
</protein>
<organism evidence="1 2">
    <name type="scientific">Monilinia fructigena</name>
    <dbReference type="NCBI Taxonomy" id="38457"/>
    <lineage>
        <taxon>Eukaryota</taxon>
        <taxon>Fungi</taxon>
        <taxon>Dikarya</taxon>
        <taxon>Ascomycota</taxon>
        <taxon>Pezizomycotina</taxon>
        <taxon>Leotiomycetes</taxon>
        <taxon>Helotiales</taxon>
        <taxon>Sclerotiniaceae</taxon>
        <taxon>Monilinia</taxon>
    </lineage>
</organism>